<name>A0ABV8XI60_9DEIO</name>
<protein>
    <submittedName>
        <fullName evidence="1">Uncharacterized protein</fullName>
    </submittedName>
</protein>
<dbReference type="EMBL" id="JBHSEH010000004">
    <property type="protein sequence ID" value="MFC4425110.1"/>
    <property type="molecule type" value="Genomic_DNA"/>
</dbReference>
<sequence length="71" mass="7699">MTMNDQDLRPYVEALQERGCRVEQNSAGVYQVTLPDGAQVEQSSVAPHAEEPWAAVLDACDQLGLTVPLGE</sequence>
<accession>A0ABV8XI60</accession>
<comment type="caution">
    <text evidence="1">The sequence shown here is derived from an EMBL/GenBank/DDBJ whole genome shotgun (WGS) entry which is preliminary data.</text>
</comment>
<dbReference type="Proteomes" id="UP001595998">
    <property type="component" value="Unassembled WGS sequence"/>
</dbReference>
<dbReference type="RefSeq" id="WP_380036156.1">
    <property type="nucleotide sequence ID" value="NZ_JBHSEH010000004.1"/>
</dbReference>
<evidence type="ECO:0000313" key="2">
    <source>
        <dbReference type="Proteomes" id="UP001595998"/>
    </source>
</evidence>
<keyword evidence="2" id="KW-1185">Reference proteome</keyword>
<reference evidence="2" key="1">
    <citation type="journal article" date="2019" name="Int. J. Syst. Evol. Microbiol.">
        <title>The Global Catalogue of Microorganisms (GCM) 10K type strain sequencing project: providing services to taxonomists for standard genome sequencing and annotation.</title>
        <authorList>
            <consortium name="The Broad Institute Genomics Platform"/>
            <consortium name="The Broad Institute Genome Sequencing Center for Infectious Disease"/>
            <person name="Wu L."/>
            <person name="Ma J."/>
        </authorList>
    </citation>
    <scope>NUCLEOTIDE SEQUENCE [LARGE SCALE GENOMIC DNA]</scope>
    <source>
        <strain evidence="2">CCUG 56029</strain>
    </source>
</reference>
<gene>
    <name evidence="1" type="ORF">ACFOZ9_02725</name>
</gene>
<proteinExistence type="predicted"/>
<evidence type="ECO:0000313" key="1">
    <source>
        <dbReference type="EMBL" id="MFC4425110.1"/>
    </source>
</evidence>
<organism evidence="1 2">
    <name type="scientific">Deinococcus navajonensis</name>
    <dbReference type="NCBI Taxonomy" id="309884"/>
    <lineage>
        <taxon>Bacteria</taxon>
        <taxon>Thermotogati</taxon>
        <taxon>Deinococcota</taxon>
        <taxon>Deinococci</taxon>
        <taxon>Deinococcales</taxon>
        <taxon>Deinococcaceae</taxon>
        <taxon>Deinococcus</taxon>
    </lineage>
</organism>